<dbReference type="InterPro" id="IPR001810">
    <property type="entry name" value="F-box_dom"/>
</dbReference>
<protein>
    <submittedName>
        <fullName evidence="2">F-box domain, FIST, C-domain, F-box-like domain superfamily protein</fullName>
    </submittedName>
    <submittedName>
        <fullName evidence="3">Putative F-box domain, FIST C domain protein</fullName>
    </submittedName>
</protein>
<organism evidence="3 4">
    <name type="scientific">Helianthus annuus</name>
    <name type="common">Common sunflower</name>
    <dbReference type="NCBI Taxonomy" id="4232"/>
    <lineage>
        <taxon>Eukaryota</taxon>
        <taxon>Viridiplantae</taxon>
        <taxon>Streptophyta</taxon>
        <taxon>Embryophyta</taxon>
        <taxon>Tracheophyta</taxon>
        <taxon>Spermatophyta</taxon>
        <taxon>Magnoliopsida</taxon>
        <taxon>eudicotyledons</taxon>
        <taxon>Gunneridae</taxon>
        <taxon>Pentapetalae</taxon>
        <taxon>asterids</taxon>
        <taxon>campanulids</taxon>
        <taxon>Asterales</taxon>
        <taxon>Asteraceae</taxon>
        <taxon>Asteroideae</taxon>
        <taxon>Heliantheae alliance</taxon>
        <taxon>Heliantheae</taxon>
        <taxon>Helianthus</taxon>
    </lineage>
</organism>
<dbReference type="AlphaFoldDB" id="A0A251SUM3"/>
<evidence type="ECO:0000313" key="4">
    <source>
        <dbReference type="Proteomes" id="UP000215914"/>
    </source>
</evidence>
<dbReference type="GO" id="GO:0000209">
    <property type="term" value="P:protein polyubiquitination"/>
    <property type="evidence" value="ECO:0000318"/>
    <property type="project" value="GO_Central"/>
</dbReference>
<feature type="domain" description="FIST C-domain" evidence="1">
    <location>
        <begin position="333"/>
        <end position="492"/>
    </location>
</feature>
<dbReference type="InParanoid" id="A0A251SUM3"/>
<dbReference type="Pfam" id="PF10442">
    <property type="entry name" value="FIST_C"/>
    <property type="match status" value="1"/>
</dbReference>
<dbReference type="STRING" id="4232.A0A251SUM3"/>
<dbReference type="InterPro" id="IPR019494">
    <property type="entry name" value="FIST_C"/>
</dbReference>
<dbReference type="FunCoup" id="A0A251SUM3">
    <property type="interactions" value="621"/>
</dbReference>
<gene>
    <name evidence="3" type="ORF">HannXRQ_Chr13g0407901</name>
    <name evidence="2" type="ORF">HanXRQr2_Chr02g0049751</name>
</gene>
<dbReference type="OrthoDB" id="509497at2759"/>
<dbReference type="EMBL" id="MNCJ02000317">
    <property type="protein sequence ID" value="KAF5817162.1"/>
    <property type="molecule type" value="Genomic_DNA"/>
</dbReference>
<dbReference type="InterPro" id="IPR036047">
    <property type="entry name" value="F-box-like_dom_sf"/>
</dbReference>
<dbReference type="PANTHER" id="PTHR14939">
    <property type="entry name" value="F-BOX ONLY PROTEIN 22"/>
    <property type="match status" value="1"/>
</dbReference>
<dbReference type="Gramene" id="mRNA:HanXRQr2_Chr02g0049751">
    <property type="protein sequence ID" value="mRNA:HanXRQr2_Chr02g0049751"/>
    <property type="gene ID" value="HanXRQr2_Chr02g0049751"/>
</dbReference>
<evidence type="ECO:0000313" key="2">
    <source>
        <dbReference type="EMBL" id="KAF5817162.1"/>
    </source>
</evidence>
<evidence type="ECO:0000259" key="1">
    <source>
        <dbReference type="SMART" id="SM01204"/>
    </source>
</evidence>
<keyword evidence="4" id="KW-1185">Reference proteome</keyword>
<dbReference type="SUPFAM" id="SSF81383">
    <property type="entry name" value="F-box domain"/>
    <property type="match status" value="1"/>
</dbReference>
<dbReference type="GO" id="GO:0032436">
    <property type="term" value="P:positive regulation of proteasomal ubiquitin-dependent protein catabolic process"/>
    <property type="evidence" value="ECO:0000318"/>
    <property type="project" value="GO_Central"/>
</dbReference>
<dbReference type="EMBL" id="CM007902">
    <property type="protein sequence ID" value="OTG01976.1"/>
    <property type="molecule type" value="Genomic_DNA"/>
</dbReference>
<proteinExistence type="predicted"/>
<reference evidence="2" key="3">
    <citation type="submission" date="2020-06" db="EMBL/GenBank/DDBJ databases">
        <title>Helianthus annuus Genome sequencing and assembly Release 2.</title>
        <authorList>
            <person name="Gouzy J."/>
            <person name="Langlade N."/>
            <person name="Munos S."/>
        </authorList>
    </citation>
    <scope>NUCLEOTIDE SEQUENCE</scope>
    <source>
        <tissue evidence="2">Leaves</tissue>
    </source>
</reference>
<accession>A0A251SUM3</accession>
<name>A0A251SUM3_HELAN</name>
<dbReference type="Proteomes" id="UP000215914">
    <property type="component" value="Chromosome 13"/>
</dbReference>
<dbReference type="Pfam" id="PF00646">
    <property type="entry name" value="F-box"/>
    <property type="match status" value="1"/>
</dbReference>
<dbReference type="OMA" id="PRTCIAY"/>
<sequence length="525" mass="57033">MPPSNIEMPATIDLIGEDLLHNIVSRLPATSFASAACVSRSWNLVCDRVLCRPKLSAACSFNHSLQVAVEEVVNKVLSEPIRPHFAIASIGPSFDLQEAHQLITTKLGSQVPVITNDPSGIIGRDAISDEFKEIQWEITEEDEDTDVPPILPESANRAIMLIVGFLPGLKVTTIPLLKQVEDPQIVMVDKFVTDIREFSTSVSGCKSPAAIIMFSDFQAGMKAVMEKLDYAMSPETVIVGDSGCQFRHTDATNGSSRDITVNEEHVSAAVAFVFAVDRNKPPGVGETQFHAILSSGLSPVGPTYKAASVREKHGDSLTWLTARREGSRENIDGETVLNQVYDELGDRIQFPTFYIGVTKKRKCSVGEEKVGYITSLAFHEVLGDNQEYLFVGDVGIKTGDTFRFYHSDSATALSSAASVSNHMRSFNQSSNQGSTSTAGGDKREVFGGLLFTCCGRGESFFGQPNIDSSPFLDNFPGVTLGGTFCGGEIGRGDLTPYVKEPQEQKSVRCCLHVYSAVFLIMSYNP</sequence>
<evidence type="ECO:0000313" key="3">
    <source>
        <dbReference type="EMBL" id="OTG01976.1"/>
    </source>
</evidence>
<dbReference type="SMART" id="SM01204">
    <property type="entry name" value="FIST_C"/>
    <property type="match status" value="1"/>
</dbReference>
<reference evidence="3" key="2">
    <citation type="submission" date="2017-02" db="EMBL/GenBank/DDBJ databases">
        <title>Sunflower complete genome.</title>
        <authorList>
            <person name="Langlade N."/>
            <person name="Munos S."/>
        </authorList>
    </citation>
    <scope>NUCLEOTIDE SEQUENCE [LARGE SCALE GENOMIC DNA]</scope>
    <source>
        <tissue evidence="3">Leaves</tissue>
    </source>
</reference>
<dbReference type="PANTHER" id="PTHR14939:SF5">
    <property type="entry name" value="F-BOX ONLY PROTEIN 22"/>
    <property type="match status" value="1"/>
</dbReference>
<reference evidence="2 4" key="1">
    <citation type="journal article" date="2017" name="Nature">
        <title>The sunflower genome provides insights into oil metabolism, flowering and Asterid evolution.</title>
        <authorList>
            <person name="Badouin H."/>
            <person name="Gouzy J."/>
            <person name="Grassa C.J."/>
            <person name="Murat F."/>
            <person name="Staton S.E."/>
            <person name="Cottret L."/>
            <person name="Lelandais-Briere C."/>
            <person name="Owens G.L."/>
            <person name="Carrere S."/>
            <person name="Mayjonade B."/>
            <person name="Legrand L."/>
            <person name="Gill N."/>
            <person name="Kane N.C."/>
            <person name="Bowers J.E."/>
            <person name="Hubner S."/>
            <person name="Bellec A."/>
            <person name="Berard A."/>
            <person name="Berges H."/>
            <person name="Blanchet N."/>
            <person name="Boniface M.C."/>
            <person name="Brunel D."/>
            <person name="Catrice O."/>
            <person name="Chaidir N."/>
            <person name="Claudel C."/>
            <person name="Donnadieu C."/>
            <person name="Faraut T."/>
            <person name="Fievet G."/>
            <person name="Helmstetter N."/>
            <person name="King M."/>
            <person name="Knapp S.J."/>
            <person name="Lai Z."/>
            <person name="Le Paslier M.C."/>
            <person name="Lippi Y."/>
            <person name="Lorenzon L."/>
            <person name="Mandel J.R."/>
            <person name="Marage G."/>
            <person name="Marchand G."/>
            <person name="Marquand E."/>
            <person name="Bret-Mestries E."/>
            <person name="Morien E."/>
            <person name="Nambeesan S."/>
            <person name="Nguyen T."/>
            <person name="Pegot-Espagnet P."/>
            <person name="Pouilly N."/>
            <person name="Raftis F."/>
            <person name="Sallet E."/>
            <person name="Schiex T."/>
            <person name="Thomas J."/>
            <person name="Vandecasteele C."/>
            <person name="Vares D."/>
            <person name="Vear F."/>
            <person name="Vautrin S."/>
            <person name="Crespi M."/>
            <person name="Mangin B."/>
            <person name="Burke J.M."/>
            <person name="Salse J."/>
            <person name="Munos S."/>
            <person name="Vincourt P."/>
            <person name="Rieseberg L.H."/>
            <person name="Langlade N.B."/>
        </authorList>
    </citation>
    <scope>NUCLEOTIDE SEQUENCE [LARGE SCALE GENOMIC DNA]</scope>
    <source>
        <strain evidence="4">cv. SF193</strain>
        <tissue evidence="2">Leaves</tissue>
    </source>
</reference>